<dbReference type="PROSITE" id="PS00125">
    <property type="entry name" value="SER_THR_PHOSPHATASE"/>
    <property type="match status" value="1"/>
</dbReference>
<reference evidence="6 7" key="1">
    <citation type="journal article" date="2016" name="Sci. Rep.">
        <title>The genome sequence of the outbreeding globe artichoke constructed de novo incorporating a phase-aware low-pass sequencing strategy of F1 progeny.</title>
        <authorList>
            <person name="Scaglione D."/>
            <person name="Reyes-Chin-Wo S."/>
            <person name="Acquadro A."/>
            <person name="Froenicke L."/>
            <person name="Portis E."/>
            <person name="Beitel C."/>
            <person name="Tirone M."/>
            <person name="Mauro R."/>
            <person name="Lo Monaco A."/>
            <person name="Mauromicale G."/>
            <person name="Faccioli P."/>
            <person name="Cattivelli L."/>
            <person name="Rieseberg L."/>
            <person name="Michelmore R."/>
            <person name="Lanteri S."/>
        </authorList>
    </citation>
    <scope>NUCLEOTIDE SEQUENCE [LARGE SCALE GENOMIC DNA]</scope>
    <source>
        <strain evidence="6">2C</strain>
    </source>
</reference>
<name>A0A118K4G0_CYNCS</name>
<dbReference type="Gramene" id="KVI07470">
    <property type="protein sequence ID" value="KVI07470"/>
    <property type="gene ID" value="Ccrd_014153"/>
</dbReference>
<keyword evidence="1" id="KW-0479">Metal-binding</keyword>
<dbReference type="Pfam" id="PF00149">
    <property type="entry name" value="Metallophos"/>
    <property type="match status" value="1"/>
</dbReference>
<dbReference type="GO" id="GO:0004722">
    <property type="term" value="F:protein serine/threonine phosphatase activity"/>
    <property type="evidence" value="ECO:0007669"/>
    <property type="project" value="UniProtKB-EC"/>
</dbReference>
<dbReference type="OMA" id="VPIDHNI"/>
<accession>A0A118K4G0</accession>
<evidence type="ECO:0000313" key="6">
    <source>
        <dbReference type="EMBL" id="KVI07470.1"/>
    </source>
</evidence>
<gene>
    <name evidence="6" type="ORF">Ccrd_014153</name>
</gene>
<dbReference type="EC" id="3.1.3.16" evidence="4"/>
<dbReference type="SMART" id="SM00156">
    <property type="entry name" value="PP2Ac"/>
    <property type="match status" value="1"/>
</dbReference>
<evidence type="ECO:0000256" key="4">
    <source>
        <dbReference type="RuleBase" id="RU004273"/>
    </source>
</evidence>
<protein>
    <recommendedName>
        <fullName evidence="4">Serine/threonine-protein phosphatase</fullName>
        <ecNumber evidence="4">3.1.3.16</ecNumber>
    </recommendedName>
</protein>
<dbReference type="InterPro" id="IPR047129">
    <property type="entry name" value="PPA2-like"/>
</dbReference>
<evidence type="ECO:0000256" key="2">
    <source>
        <dbReference type="ARBA" id="ARBA00022801"/>
    </source>
</evidence>
<dbReference type="PANTHER" id="PTHR45619">
    <property type="entry name" value="SERINE/THREONINE-PROTEIN PHOSPHATASE PP2A-RELATED"/>
    <property type="match status" value="1"/>
</dbReference>
<feature type="non-terminal residue" evidence="6">
    <location>
        <position position="475"/>
    </location>
</feature>
<dbReference type="Gene3D" id="3.60.21.10">
    <property type="match status" value="1"/>
</dbReference>
<evidence type="ECO:0000256" key="1">
    <source>
        <dbReference type="ARBA" id="ARBA00022723"/>
    </source>
</evidence>
<dbReference type="InterPro" id="IPR029052">
    <property type="entry name" value="Metallo-depent_PP-like"/>
</dbReference>
<sequence>AKLHLPRTPFVAERPNKTTFVGRLCFSVHFIHRRSLRQRFRPPKSQPCKAHIIPKPSEEFRDKKFGIWTMDLDLWISKVKEGQHLSEDELQLLCEYVKDILIEESNVQPVNSPVTVCGDIHGQFHDLMKLFQTGGHVPETNYIFMVNLCCMHIILHIYCLRISLEDLRSCICILEVPCVSWQGDFVDRGYNSLEVFTILLLLKARCLSFLEMQEYPFCISYSIHCLTREFESNLCMPSCAANNGEVICGFYPSLLSFSVTYIFSCFTSACRYPANITLLRGNHESRQLTQVYGFYDECQRKYGNANAWRYCTDVFDYLTLSAIIDGTVLCVHGGLSPDIRTIDQIRVIERNCEIPHEGPFCDLMWSDPEDIETWAVSPRGAGWLFGSRVTSEFNHINKLDLVCRAHQLVQEGLKYMFQDKGLVTVWSAPNYCYRCGNVASILSFSETMEREVKFFTETEENNQMRGPRTGVPYFL</sequence>
<proteinExistence type="inferred from homology"/>
<dbReference type="EMBL" id="LEKV01001506">
    <property type="protein sequence ID" value="KVI07470.1"/>
    <property type="molecule type" value="Genomic_DNA"/>
</dbReference>
<dbReference type="CDD" id="cd07415">
    <property type="entry name" value="MPP_PP2A_PP4_PP6"/>
    <property type="match status" value="1"/>
</dbReference>
<evidence type="ECO:0000313" key="7">
    <source>
        <dbReference type="Proteomes" id="UP000243975"/>
    </source>
</evidence>
<dbReference type="GO" id="GO:0046872">
    <property type="term" value="F:metal ion binding"/>
    <property type="evidence" value="ECO:0007669"/>
    <property type="project" value="UniProtKB-KW"/>
</dbReference>
<evidence type="ECO:0000256" key="3">
    <source>
        <dbReference type="ARBA" id="ARBA00023211"/>
    </source>
</evidence>
<keyword evidence="2 4" id="KW-0378">Hydrolase</keyword>
<keyword evidence="7" id="KW-1185">Reference proteome</keyword>
<keyword evidence="3" id="KW-0464">Manganese</keyword>
<dbReference type="AlphaFoldDB" id="A0A118K4G0"/>
<comment type="similarity">
    <text evidence="4">Belongs to the PPP phosphatase family.</text>
</comment>
<comment type="caution">
    <text evidence="6">The sequence shown here is derived from an EMBL/GenBank/DDBJ whole genome shotgun (WGS) entry which is preliminary data.</text>
</comment>
<dbReference type="InterPro" id="IPR004843">
    <property type="entry name" value="Calcineurin-like_PHP"/>
</dbReference>
<dbReference type="PRINTS" id="PR00114">
    <property type="entry name" value="STPHPHTASE"/>
</dbReference>
<dbReference type="InterPro" id="IPR006186">
    <property type="entry name" value="Ser/Thr-sp_prot-phosphatase"/>
</dbReference>
<dbReference type="STRING" id="59895.A0A118K4G0"/>
<feature type="domain" description="Serine/threonine specific protein phosphatases" evidence="5">
    <location>
        <begin position="279"/>
        <end position="284"/>
    </location>
</feature>
<organism evidence="6 7">
    <name type="scientific">Cynara cardunculus var. scolymus</name>
    <name type="common">Globe artichoke</name>
    <name type="synonym">Cynara scolymus</name>
    <dbReference type="NCBI Taxonomy" id="59895"/>
    <lineage>
        <taxon>Eukaryota</taxon>
        <taxon>Viridiplantae</taxon>
        <taxon>Streptophyta</taxon>
        <taxon>Embryophyta</taxon>
        <taxon>Tracheophyta</taxon>
        <taxon>Spermatophyta</taxon>
        <taxon>Magnoliopsida</taxon>
        <taxon>eudicotyledons</taxon>
        <taxon>Gunneridae</taxon>
        <taxon>Pentapetalae</taxon>
        <taxon>asterids</taxon>
        <taxon>campanulids</taxon>
        <taxon>Asterales</taxon>
        <taxon>Asteraceae</taxon>
        <taxon>Carduoideae</taxon>
        <taxon>Cardueae</taxon>
        <taxon>Carduinae</taxon>
        <taxon>Cynara</taxon>
    </lineage>
</organism>
<dbReference type="SUPFAM" id="SSF56300">
    <property type="entry name" value="Metallo-dependent phosphatases"/>
    <property type="match status" value="2"/>
</dbReference>
<dbReference type="Proteomes" id="UP000243975">
    <property type="component" value="Unassembled WGS sequence"/>
</dbReference>
<evidence type="ECO:0000259" key="5">
    <source>
        <dbReference type="PROSITE" id="PS00125"/>
    </source>
</evidence>
<comment type="catalytic activity">
    <reaction evidence="4">
        <text>O-phospho-L-threonyl-[protein] + H2O = L-threonyl-[protein] + phosphate</text>
        <dbReference type="Rhea" id="RHEA:47004"/>
        <dbReference type="Rhea" id="RHEA-COMP:11060"/>
        <dbReference type="Rhea" id="RHEA-COMP:11605"/>
        <dbReference type="ChEBI" id="CHEBI:15377"/>
        <dbReference type="ChEBI" id="CHEBI:30013"/>
        <dbReference type="ChEBI" id="CHEBI:43474"/>
        <dbReference type="ChEBI" id="CHEBI:61977"/>
        <dbReference type="EC" id="3.1.3.16"/>
    </reaction>
</comment>